<dbReference type="FunFam" id="3.40.50.800:FF:000011">
    <property type="entry name" value="Proline--tRNA ligase"/>
    <property type="match status" value="1"/>
</dbReference>
<dbReference type="CDD" id="cd00779">
    <property type="entry name" value="ProRS_core_prok"/>
    <property type="match status" value="1"/>
</dbReference>
<evidence type="ECO:0000256" key="3">
    <source>
        <dbReference type="ARBA" id="ARBA00022490"/>
    </source>
</evidence>
<comment type="domain">
    <text evidence="10">Consists of three domains: the N-terminal catalytic domain, the editing domain and the C-terminal anticodon-binding domain.</text>
</comment>
<evidence type="ECO:0000313" key="13">
    <source>
        <dbReference type="Proteomes" id="UP000051984"/>
    </source>
</evidence>
<evidence type="ECO:0000256" key="10">
    <source>
        <dbReference type="HAMAP-Rule" id="MF_01569"/>
    </source>
</evidence>
<dbReference type="AlphaFoldDB" id="A0A0R1EWA6"/>
<keyword evidence="6 10" id="KW-0067">ATP-binding</keyword>
<evidence type="ECO:0000256" key="8">
    <source>
        <dbReference type="ARBA" id="ARBA00023146"/>
    </source>
</evidence>
<evidence type="ECO:0000256" key="1">
    <source>
        <dbReference type="ARBA" id="ARBA00004496"/>
    </source>
</evidence>
<dbReference type="eggNOG" id="COG0442">
    <property type="taxonomic scope" value="Bacteria"/>
</dbReference>
<keyword evidence="3 10" id="KW-0963">Cytoplasm</keyword>
<comment type="subunit">
    <text evidence="2 10">Homodimer.</text>
</comment>
<evidence type="ECO:0000256" key="4">
    <source>
        <dbReference type="ARBA" id="ARBA00022598"/>
    </source>
</evidence>
<dbReference type="Gene3D" id="3.30.930.10">
    <property type="entry name" value="Bira Bifunctional Protein, Domain 2"/>
    <property type="match status" value="2"/>
</dbReference>
<dbReference type="CDD" id="cd00861">
    <property type="entry name" value="ProRS_anticodon_short"/>
    <property type="match status" value="1"/>
</dbReference>
<keyword evidence="8 10" id="KW-0030">Aminoacyl-tRNA synthetase</keyword>
<dbReference type="GO" id="GO:0016740">
    <property type="term" value="F:transferase activity"/>
    <property type="evidence" value="ECO:0007669"/>
    <property type="project" value="UniProtKB-ARBA"/>
</dbReference>
<evidence type="ECO:0000313" key="12">
    <source>
        <dbReference type="EMBL" id="KRK13600.1"/>
    </source>
</evidence>
<dbReference type="GO" id="GO:0006433">
    <property type="term" value="P:prolyl-tRNA aminoacylation"/>
    <property type="evidence" value="ECO:0007669"/>
    <property type="project" value="UniProtKB-UniRule"/>
</dbReference>
<dbReference type="EC" id="6.1.1.15" evidence="10"/>
<dbReference type="Pfam" id="PF04073">
    <property type="entry name" value="tRNA_edit"/>
    <property type="match status" value="1"/>
</dbReference>
<dbReference type="InterPro" id="IPR045864">
    <property type="entry name" value="aa-tRNA-synth_II/BPL/LPL"/>
</dbReference>
<evidence type="ECO:0000256" key="6">
    <source>
        <dbReference type="ARBA" id="ARBA00022840"/>
    </source>
</evidence>
<dbReference type="InterPro" id="IPR036754">
    <property type="entry name" value="YbaK/aa-tRNA-synt-asso_dom_sf"/>
</dbReference>
<dbReference type="GO" id="GO:0005524">
    <property type="term" value="F:ATP binding"/>
    <property type="evidence" value="ECO:0007669"/>
    <property type="project" value="UniProtKB-UniRule"/>
</dbReference>
<evidence type="ECO:0000256" key="7">
    <source>
        <dbReference type="ARBA" id="ARBA00022917"/>
    </source>
</evidence>
<evidence type="ECO:0000256" key="9">
    <source>
        <dbReference type="ARBA" id="ARBA00047671"/>
    </source>
</evidence>
<dbReference type="InterPro" id="IPR002314">
    <property type="entry name" value="aa-tRNA-synt_IIb"/>
</dbReference>
<proteinExistence type="inferred from homology"/>
<dbReference type="InterPro" id="IPR007214">
    <property type="entry name" value="YbaK/aa-tRNA-synth-assoc-dom"/>
</dbReference>
<keyword evidence="5 10" id="KW-0547">Nucleotide-binding</keyword>
<dbReference type="Pfam" id="PF00587">
    <property type="entry name" value="tRNA-synt_2b"/>
    <property type="match status" value="1"/>
</dbReference>
<dbReference type="PANTHER" id="PTHR42753:SF2">
    <property type="entry name" value="PROLINE--TRNA LIGASE"/>
    <property type="match status" value="1"/>
</dbReference>
<sequence length="580" mass="64841">MEADMKQSRMFIPTEKEVPSSAEAKSHKMMLRSGFVRQVQAGVYAYLPLAERVLTRIEAIIDDEMTKIDAVKMKMPVLLPAELWEESGRYETYGPNLFKLKNRQDRKMILGPTHEETFTDLVRNELKSYKRMPLVLYQIQDKFRDEDRPRYGVLRGREFIMKDAYSFTSNDQDLDTIYRQMEHAYTNIFDRLGLRYRTIIGDGGAMGGKDSKEFSAIAPIGEDTIVYSDSSDYAANLEMATSMPLPKQGVEAQAELKSVDTKDAKTIAEVAALLKVPEQKLIKAVLFMADGAPVLALVRGDYELNDTKLKNILGADFLEMATPEQVETVMHAEVGNIGPVNVDKDVRIIADNSLSGLTNLVAGANKAHTHFLNVNFDRDVTPESFADIRFVKEGEVSPDGQGVLKFTRGIEIGHIFKLGTRYSETMGANFLDENGRSQPIIMGSYGIGVSRLLSAIAEQQADDHGLIWPTTIAPFDIHLIPVNLKREEQKTLTASIESMLEEAGYSVLVDDRNERPGVKFADSDLIGVPLRVTVGKKAVDEIVELKLRKTGETIEVKKEELISSIKILMAQLHKQEQAKA</sequence>
<dbReference type="GO" id="GO:0005829">
    <property type="term" value="C:cytosol"/>
    <property type="evidence" value="ECO:0007669"/>
    <property type="project" value="TreeGrafter"/>
</dbReference>
<dbReference type="InterPro" id="IPR033730">
    <property type="entry name" value="ProRS_core_prok"/>
</dbReference>
<dbReference type="InterPro" id="IPR002316">
    <property type="entry name" value="Pro-tRNA-ligase_IIa"/>
</dbReference>
<evidence type="ECO:0000259" key="11">
    <source>
        <dbReference type="PROSITE" id="PS50862"/>
    </source>
</evidence>
<comment type="catalytic activity">
    <reaction evidence="9 10">
        <text>tRNA(Pro) + L-proline + ATP = L-prolyl-tRNA(Pro) + AMP + diphosphate</text>
        <dbReference type="Rhea" id="RHEA:14305"/>
        <dbReference type="Rhea" id="RHEA-COMP:9700"/>
        <dbReference type="Rhea" id="RHEA-COMP:9702"/>
        <dbReference type="ChEBI" id="CHEBI:30616"/>
        <dbReference type="ChEBI" id="CHEBI:33019"/>
        <dbReference type="ChEBI" id="CHEBI:60039"/>
        <dbReference type="ChEBI" id="CHEBI:78442"/>
        <dbReference type="ChEBI" id="CHEBI:78532"/>
        <dbReference type="ChEBI" id="CHEBI:456215"/>
        <dbReference type="EC" id="6.1.1.15"/>
    </reaction>
</comment>
<accession>A0A0R1EWA6</accession>
<dbReference type="CDD" id="cd04334">
    <property type="entry name" value="ProRS-INS"/>
    <property type="match status" value="1"/>
</dbReference>
<organism evidence="12 13">
    <name type="scientific">Lacticaseibacillus zeae DSM 20178 = KCTC 3804</name>
    <dbReference type="NCBI Taxonomy" id="1423816"/>
    <lineage>
        <taxon>Bacteria</taxon>
        <taxon>Bacillati</taxon>
        <taxon>Bacillota</taxon>
        <taxon>Bacilli</taxon>
        <taxon>Lactobacillales</taxon>
        <taxon>Lactobacillaceae</taxon>
        <taxon>Lacticaseibacillus</taxon>
    </lineage>
</organism>
<dbReference type="Gene3D" id="3.40.50.800">
    <property type="entry name" value="Anticodon-binding domain"/>
    <property type="match status" value="1"/>
</dbReference>
<comment type="function">
    <text evidence="10">Catalyzes the attachment of proline to tRNA(Pro) in a two-step reaction: proline is first activated by ATP to form Pro-AMP and then transferred to the acceptor end of tRNA(Pro). As ProRS can inadvertently accommodate and process non-cognate amino acids such as alanine and cysteine, to avoid such errors it has two additional distinct editing activities against alanine. One activity is designated as 'pretransfer' editing and involves the tRNA(Pro)-independent hydrolysis of activated Ala-AMP. The other activity is designated 'posttransfer' editing and involves deacylation of mischarged Ala-tRNA(Pro). The misacylated Cys-tRNA(Pro) is not edited by ProRS.</text>
</comment>
<dbReference type="InterPro" id="IPR023717">
    <property type="entry name" value="Pro-tRNA-Synthase_IIa_type1"/>
</dbReference>
<dbReference type="Pfam" id="PF03129">
    <property type="entry name" value="HGTP_anticodon"/>
    <property type="match status" value="1"/>
</dbReference>
<dbReference type="InterPro" id="IPR004500">
    <property type="entry name" value="Pro-tRNA-synth_IIa_bac-type"/>
</dbReference>
<dbReference type="InterPro" id="IPR044140">
    <property type="entry name" value="ProRS_anticodon_short"/>
</dbReference>
<dbReference type="Proteomes" id="UP000051984">
    <property type="component" value="Unassembled WGS sequence"/>
</dbReference>
<evidence type="ECO:0000256" key="2">
    <source>
        <dbReference type="ARBA" id="ARBA00011738"/>
    </source>
</evidence>
<dbReference type="GO" id="GO:0140096">
    <property type="term" value="F:catalytic activity, acting on a protein"/>
    <property type="evidence" value="ECO:0007669"/>
    <property type="project" value="UniProtKB-ARBA"/>
</dbReference>
<dbReference type="SUPFAM" id="SSF52954">
    <property type="entry name" value="Class II aaRS ABD-related"/>
    <property type="match status" value="1"/>
</dbReference>
<dbReference type="PROSITE" id="PS50862">
    <property type="entry name" value="AA_TRNA_LIGASE_II"/>
    <property type="match status" value="1"/>
</dbReference>
<evidence type="ECO:0000256" key="5">
    <source>
        <dbReference type="ARBA" id="ARBA00022741"/>
    </source>
</evidence>
<dbReference type="PATRIC" id="fig|1423816.3.peg.160"/>
<dbReference type="NCBIfam" id="NF006625">
    <property type="entry name" value="PRK09194.1"/>
    <property type="match status" value="1"/>
</dbReference>
<dbReference type="InterPro" id="IPR004154">
    <property type="entry name" value="Anticodon-bd"/>
</dbReference>
<feature type="domain" description="Aminoacyl-transfer RNA synthetases class-II family profile" evidence="11">
    <location>
        <begin position="37"/>
        <end position="469"/>
    </location>
</feature>
<dbReference type="SUPFAM" id="SSF55681">
    <property type="entry name" value="Class II aaRS and biotin synthetases"/>
    <property type="match status" value="1"/>
</dbReference>
<dbReference type="InterPro" id="IPR036621">
    <property type="entry name" value="Anticodon-bd_dom_sf"/>
</dbReference>
<comment type="subcellular location">
    <subcellularLocation>
        <location evidence="1 10">Cytoplasm</location>
    </subcellularLocation>
</comment>
<dbReference type="InterPro" id="IPR050062">
    <property type="entry name" value="Pro-tRNA_synthetase"/>
</dbReference>
<keyword evidence="7 10" id="KW-0648">Protein biosynthesis</keyword>
<dbReference type="PRINTS" id="PR01046">
    <property type="entry name" value="TRNASYNTHPRO"/>
</dbReference>
<dbReference type="NCBIfam" id="TIGR00409">
    <property type="entry name" value="proS_fam_II"/>
    <property type="match status" value="1"/>
</dbReference>
<protein>
    <recommendedName>
        <fullName evidence="10">Proline--tRNA ligase</fullName>
        <ecNumber evidence="10">6.1.1.15</ecNumber>
    </recommendedName>
    <alternativeName>
        <fullName evidence="10">Prolyl-tRNA synthetase</fullName>
        <shortName evidence="10">ProRS</shortName>
    </alternativeName>
</protein>
<gene>
    <name evidence="10" type="primary">proS</name>
    <name evidence="12" type="ORF">FD51_GL000156</name>
</gene>
<keyword evidence="4 10" id="KW-0436">Ligase</keyword>
<dbReference type="InterPro" id="IPR006195">
    <property type="entry name" value="aa-tRNA-synth_II"/>
</dbReference>
<dbReference type="GO" id="GO:0002161">
    <property type="term" value="F:aminoacyl-tRNA deacylase activity"/>
    <property type="evidence" value="ECO:0007669"/>
    <property type="project" value="InterPro"/>
</dbReference>
<comment type="similarity">
    <text evidence="10">Belongs to the class-II aminoacyl-tRNA synthetase family. ProS type 1 subfamily.</text>
</comment>
<dbReference type="SUPFAM" id="SSF55826">
    <property type="entry name" value="YbaK/ProRS associated domain"/>
    <property type="match status" value="1"/>
</dbReference>
<dbReference type="PANTHER" id="PTHR42753">
    <property type="entry name" value="MITOCHONDRIAL RIBOSOME PROTEIN L39/PROLYL-TRNA LIGASE FAMILY MEMBER"/>
    <property type="match status" value="1"/>
</dbReference>
<reference evidence="12 13" key="1">
    <citation type="journal article" date="2015" name="Genome Announc.">
        <title>Expanding the biotechnology potential of lactobacilli through comparative genomics of 213 strains and associated genera.</title>
        <authorList>
            <person name="Sun Z."/>
            <person name="Harris H.M."/>
            <person name="McCann A."/>
            <person name="Guo C."/>
            <person name="Argimon S."/>
            <person name="Zhang W."/>
            <person name="Yang X."/>
            <person name="Jeffery I.B."/>
            <person name="Cooney J.C."/>
            <person name="Kagawa T.F."/>
            <person name="Liu W."/>
            <person name="Song Y."/>
            <person name="Salvetti E."/>
            <person name="Wrobel A."/>
            <person name="Rasinkangas P."/>
            <person name="Parkhill J."/>
            <person name="Rea M.C."/>
            <person name="O'Sullivan O."/>
            <person name="Ritari J."/>
            <person name="Douillard F.P."/>
            <person name="Paul Ross R."/>
            <person name="Yang R."/>
            <person name="Briner A.E."/>
            <person name="Felis G.E."/>
            <person name="de Vos W.M."/>
            <person name="Barrangou R."/>
            <person name="Klaenhammer T.R."/>
            <person name="Caufield P.W."/>
            <person name="Cui Y."/>
            <person name="Zhang H."/>
            <person name="O'Toole P.W."/>
        </authorList>
    </citation>
    <scope>NUCLEOTIDE SEQUENCE [LARGE SCALE GENOMIC DNA]</scope>
    <source>
        <strain evidence="12 13">DSM 20178</strain>
    </source>
</reference>
<comment type="caution">
    <text evidence="12">The sequence shown here is derived from an EMBL/GenBank/DDBJ whole genome shotgun (WGS) entry which is preliminary data.</text>
</comment>
<dbReference type="EMBL" id="AZCT01000001">
    <property type="protein sequence ID" value="KRK13600.1"/>
    <property type="molecule type" value="Genomic_DNA"/>
</dbReference>
<dbReference type="GO" id="GO:0004827">
    <property type="term" value="F:proline-tRNA ligase activity"/>
    <property type="evidence" value="ECO:0007669"/>
    <property type="project" value="UniProtKB-UniRule"/>
</dbReference>
<name>A0A0R1EWA6_LACZE</name>
<dbReference type="HAMAP" id="MF_01569">
    <property type="entry name" value="Pro_tRNA_synth_type1"/>
    <property type="match status" value="1"/>
</dbReference>